<gene>
    <name evidence="1" type="ORF">BBD32_02825</name>
</gene>
<dbReference type="AlphaFoldDB" id="A0AAU8UQS8"/>
<dbReference type="RefSeq" id="WP_078395186.1">
    <property type="nucleotide sequence ID" value="NZ_CP016374.1"/>
</dbReference>
<reference evidence="1 2" key="1">
    <citation type="submission" date="2016-07" db="EMBL/GenBank/DDBJ databases">
        <title>Revisiting the taxonomy of the Elizabethkingia Genus using Whole-Genome Sequencing, Optical Mapping, and MALDI-TOF, along with proposal of three novel Elizabethkingia species: Elizabethkingia bruuniana sp. nov., Elizabethkingia ursingii sp. nov., and Elizabethkingia occulta sp. nov.</title>
        <authorList>
            <person name="Nicholson A.C."/>
        </authorList>
    </citation>
    <scope>NUCLEOTIDE SEQUENCE [LARGE SCALE GENOMIC DNA]</scope>
    <source>
        <strain evidence="1 2">F3201</strain>
    </source>
</reference>
<proteinExistence type="predicted"/>
<organism evidence="1 2">
    <name type="scientific">Elizabethkingia anophelis</name>
    <dbReference type="NCBI Taxonomy" id="1117645"/>
    <lineage>
        <taxon>Bacteria</taxon>
        <taxon>Pseudomonadati</taxon>
        <taxon>Bacteroidota</taxon>
        <taxon>Flavobacteriia</taxon>
        <taxon>Flavobacteriales</taxon>
        <taxon>Weeksellaceae</taxon>
        <taxon>Elizabethkingia</taxon>
    </lineage>
</organism>
<accession>A0AAU8UQS8</accession>
<sequence length="410" mass="46180">MNSDFEGFEFGADILSALNSAEKGESLTKTIDYTRPLAEYASPQQIADFILTNKKTKHVYTKDLRVNGAVVQDTFEKYLGAKHYGSSTIKEILKTPLHFSFAIDGDKKALEKLEDKKNHFEMGTFAHQAILEPTKFDRVIVEPKSSLSSTEGVNELINFWTKVINDQGYGIDHEGKQITPEEVFDMASGDVVKLNLSMDKIDGKKVYFRSLAVLSGKEAVGETNFLKIQILRKHYERYGGGLLPRLLKHSKREISFYHTDPETGIDVKVRPDALQFEENIGCNAIISIKSSACEDLRAFMANSAKLHYDLSEGMYQEVCSEVTGRDFNCTITIFLQTVAPFAIAVLVWKPEDIEMGKYKYRTALRDIQKCTELGVYPGYDSLAEENTFGLVQMSLPNWNNVELAPKSIEN</sequence>
<dbReference type="InterPro" id="IPR011604">
    <property type="entry name" value="PDDEXK-like_dom_sf"/>
</dbReference>
<dbReference type="Proteomes" id="UP000190848">
    <property type="component" value="Chromosome"/>
</dbReference>
<protein>
    <submittedName>
        <fullName evidence="1">Uncharacterized protein</fullName>
    </submittedName>
</protein>
<evidence type="ECO:0000313" key="2">
    <source>
        <dbReference type="Proteomes" id="UP000190848"/>
    </source>
</evidence>
<dbReference type="EMBL" id="CP016374">
    <property type="protein sequence ID" value="AQX00474.1"/>
    <property type="molecule type" value="Genomic_DNA"/>
</dbReference>
<dbReference type="Gene3D" id="3.90.320.10">
    <property type="match status" value="1"/>
</dbReference>
<evidence type="ECO:0000313" key="1">
    <source>
        <dbReference type="EMBL" id="AQX00474.1"/>
    </source>
</evidence>
<name>A0AAU8UQS8_9FLAO</name>